<feature type="region of interest" description="Disordered" evidence="1">
    <location>
        <begin position="1"/>
        <end position="109"/>
    </location>
</feature>
<protein>
    <recommendedName>
        <fullName evidence="2">DUF7924 domain-containing protein</fullName>
    </recommendedName>
</protein>
<accession>A0ABR1Y9Y5</accession>
<dbReference type="EMBL" id="JBBWRZ010000014">
    <property type="protein sequence ID" value="KAK8223215.1"/>
    <property type="molecule type" value="Genomic_DNA"/>
</dbReference>
<feature type="compositionally biased region" description="Basic and acidic residues" evidence="1">
    <location>
        <begin position="61"/>
        <end position="71"/>
    </location>
</feature>
<evidence type="ECO:0000259" key="2">
    <source>
        <dbReference type="Pfam" id="PF25545"/>
    </source>
</evidence>
<feature type="compositionally biased region" description="Basic and acidic residues" evidence="1">
    <location>
        <begin position="1"/>
        <end position="16"/>
    </location>
</feature>
<gene>
    <name evidence="3" type="ORF">HDK90DRAFT_499780</name>
</gene>
<proteinExistence type="predicted"/>
<dbReference type="InterPro" id="IPR057684">
    <property type="entry name" value="DUF7924"/>
</dbReference>
<feature type="compositionally biased region" description="Basic and acidic residues" evidence="1">
    <location>
        <begin position="25"/>
        <end position="39"/>
    </location>
</feature>
<dbReference type="Proteomes" id="UP001492380">
    <property type="component" value="Unassembled WGS sequence"/>
</dbReference>
<sequence>MTNDKILNRQDSKEVAVESSANPGKQKDTGEKRKRRDNDASSLQESTGEAECFSSARQQKRSQEVVEEVKASPRARRQKFGSSGPEPHHSEKRAQDTNGPDGHDPLHFEEIDPVGHWVEHRYWPKYAEPDETVPNAVIKLGKRAPHASIPDESWHSPNANDRKMAKALRPTLFDSAYGPSQRSLALCGKLQESKQTVPSPSLFEDPAFHLIRERLRDRNEAKVVTAIGSLLVPQAEYLYAMGESSLRTLYDTVDELWTKSASPFNVSPKPDYAVGFRDTAFTKTQIESLEALEPSEDCSFFRATEDLFFPFFTAEAKSHQ</sequence>
<dbReference type="Pfam" id="PF25545">
    <property type="entry name" value="DUF7924"/>
    <property type="match status" value="1"/>
</dbReference>
<evidence type="ECO:0000313" key="3">
    <source>
        <dbReference type="EMBL" id="KAK8223215.1"/>
    </source>
</evidence>
<organism evidence="3 4">
    <name type="scientific">Phyllosticta capitalensis</name>
    <dbReference type="NCBI Taxonomy" id="121624"/>
    <lineage>
        <taxon>Eukaryota</taxon>
        <taxon>Fungi</taxon>
        <taxon>Dikarya</taxon>
        <taxon>Ascomycota</taxon>
        <taxon>Pezizomycotina</taxon>
        <taxon>Dothideomycetes</taxon>
        <taxon>Dothideomycetes incertae sedis</taxon>
        <taxon>Botryosphaeriales</taxon>
        <taxon>Phyllostictaceae</taxon>
        <taxon>Phyllosticta</taxon>
    </lineage>
</organism>
<evidence type="ECO:0000256" key="1">
    <source>
        <dbReference type="SAM" id="MobiDB-lite"/>
    </source>
</evidence>
<comment type="caution">
    <text evidence="3">The sequence shown here is derived from an EMBL/GenBank/DDBJ whole genome shotgun (WGS) entry which is preliminary data.</text>
</comment>
<keyword evidence="4" id="KW-1185">Reference proteome</keyword>
<reference evidence="3 4" key="1">
    <citation type="submission" date="2024-04" db="EMBL/GenBank/DDBJ databases">
        <title>Phyllosticta paracitricarpa is synonymous to the EU quarantine fungus P. citricarpa based on phylogenomic analyses.</title>
        <authorList>
            <consortium name="Lawrence Berkeley National Laboratory"/>
            <person name="Van Ingen-Buijs V.A."/>
            <person name="Van Westerhoven A.C."/>
            <person name="Haridas S."/>
            <person name="Skiadas P."/>
            <person name="Martin F."/>
            <person name="Groenewald J.Z."/>
            <person name="Crous P.W."/>
            <person name="Seidl M.F."/>
        </authorList>
    </citation>
    <scope>NUCLEOTIDE SEQUENCE [LARGE SCALE GENOMIC DNA]</scope>
    <source>
        <strain evidence="3 4">CBS 123374</strain>
    </source>
</reference>
<name>A0ABR1Y9Y5_9PEZI</name>
<feature type="compositionally biased region" description="Basic and acidic residues" evidence="1">
    <location>
        <begin position="86"/>
        <end position="109"/>
    </location>
</feature>
<evidence type="ECO:0000313" key="4">
    <source>
        <dbReference type="Proteomes" id="UP001492380"/>
    </source>
</evidence>
<feature type="domain" description="DUF7924" evidence="2">
    <location>
        <begin position="208"/>
        <end position="319"/>
    </location>
</feature>